<reference evidence="9 10" key="1">
    <citation type="journal article" date="2017" name="Gigascience">
        <title>Genome sequence of the small brown planthopper, Laodelphax striatellus.</title>
        <authorList>
            <person name="Zhu J."/>
            <person name="Jiang F."/>
            <person name="Wang X."/>
            <person name="Yang P."/>
            <person name="Bao Y."/>
            <person name="Zhao W."/>
            <person name="Wang W."/>
            <person name="Lu H."/>
            <person name="Wang Q."/>
            <person name="Cui N."/>
            <person name="Li J."/>
            <person name="Chen X."/>
            <person name="Luo L."/>
            <person name="Yu J."/>
            <person name="Kang L."/>
            <person name="Cui F."/>
        </authorList>
    </citation>
    <scope>NUCLEOTIDE SEQUENCE [LARGE SCALE GENOMIC DNA]</scope>
    <source>
        <strain evidence="9">Lst14</strain>
    </source>
</reference>
<dbReference type="AlphaFoldDB" id="A0A482WYG3"/>
<organism evidence="9 10">
    <name type="scientific">Laodelphax striatellus</name>
    <name type="common">Small brown planthopper</name>
    <name type="synonym">Delphax striatella</name>
    <dbReference type="NCBI Taxonomy" id="195883"/>
    <lineage>
        <taxon>Eukaryota</taxon>
        <taxon>Metazoa</taxon>
        <taxon>Ecdysozoa</taxon>
        <taxon>Arthropoda</taxon>
        <taxon>Hexapoda</taxon>
        <taxon>Insecta</taxon>
        <taxon>Pterygota</taxon>
        <taxon>Neoptera</taxon>
        <taxon>Paraneoptera</taxon>
        <taxon>Hemiptera</taxon>
        <taxon>Auchenorrhyncha</taxon>
        <taxon>Fulgoroidea</taxon>
        <taxon>Delphacidae</taxon>
        <taxon>Criomorphinae</taxon>
        <taxon>Laodelphax</taxon>
    </lineage>
</organism>
<feature type="compositionally biased region" description="Polar residues" evidence="7">
    <location>
        <begin position="24"/>
        <end position="38"/>
    </location>
</feature>
<proteinExistence type="inferred from homology"/>
<comment type="caution">
    <text evidence="9">The sequence shown here is derived from an EMBL/GenBank/DDBJ whole genome shotgun (WGS) entry which is preliminary data.</text>
</comment>
<feature type="region of interest" description="Disordered" evidence="7">
    <location>
        <begin position="76"/>
        <end position="162"/>
    </location>
</feature>
<dbReference type="InterPro" id="IPR049899">
    <property type="entry name" value="Znf_C2HC_C3H"/>
</dbReference>
<dbReference type="Gene3D" id="3.30.160.60">
    <property type="entry name" value="Classic Zinc Finger"/>
    <property type="match status" value="2"/>
</dbReference>
<keyword evidence="10" id="KW-1185">Reference proteome</keyword>
<feature type="compositionally biased region" description="Low complexity" evidence="7">
    <location>
        <begin position="423"/>
        <end position="438"/>
    </location>
</feature>
<feature type="domain" description="C2HC/C3H-type" evidence="8">
    <location>
        <begin position="444"/>
        <end position="473"/>
    </location>
</feature>
<dbReference type="PANTHER" id="PTHR14649:SF1">
    <property type="entry name" value="ZINC FINGER C2HC DOMAIN-CONTAINING PROTEIN 1C"/>
    <property type="match status" value="1"/>
</dbReference>
<feature type="compositionally biased region" description="Basic and acidic residues" evidence="7">
    <location>
        <begin position="123"/>
        <end position="134"/>
    </location>
</feature>
<name>A0A482WYG3_LAOST</name>
<feature type="compositionally biased region" description="Gly residues" evidence="7">
    <location>
        <begin position="77"/>
        <end position="96"/>
    </location>
</feature>
<evidence type="ECO:0000256" key="5">
    <source>
        <dbReference type="ARBA" id="ARBA00023054"/>
    </source>
</evidence>
<keyword evidence="3 6" id="KW-0863">Zinc-finger</keyword>
<dbReference type="Pfam" id="PF13913">
    <property type="entry name" value="zf-C2HC_2"/>
    <property type="match status" value="2"/>
</dbReference>
<dbReference type="PANTHER" id="PTHR14649">
    <property type="entry name" value="ZINC FINGER C2HC DOMAIN-CONTAINING PROTEIN 1C"/>
    <property type="match status" value="1"/>
</dbReference>
<evidence type="ECO:0000256" key="3">
    <source>
        <dbReference type="ARBA" id="ARBA00022771"/>
    </source>
</evidence>
<dbReference type="Proteomes" id="UP000291343">
    <property type="component" value="Unassembled WGS sequence"/>
</dbReference>
<dbReference type="InParanoid" id="A0A482WYG3"/>
<feature type="compositionally biased region" description="Low complexity" evidence="7">
    <location>
        <begin position="337"/>
        <end position="346"/>
    </location>
</feature>
<feature type="region of interest" description="Disordered" evidence="7">
    <location>
        <begin position="311"/>
        <end position="455"/>
    </location>
</feature>
<evidence type="ECO:0000313" key="10">
    <source>
        <dbReference type="Proteomes" id="UP000291343"/>
    </source>
</evidence>
<keyword evidence="5" id="KW-0175">Coiled coil</keyword>
<dbReference type="PROSITE" id="PS52027">
    <property type="entry name" value="ZF_C2HC_C3H"/>
    <property type="match status" value="2"/>
</dbReference>
<keyword evidence="4" id="KW-0862">Zinc</keyword>
<feature type="compositionally biased region" description="Polar residues" evidence="7">
    <location>
        <begin position="394"/>
        <end position="410"/>
    </location>
</feature>
<evidence type="ECO:0000256" key="1">
    <source>
        <dbReference type="ARBA" id="ARBA00010843"/>
    </source>
</evidence>
<accession>A0A482WYG3</accession>
<evidence type="ECO:0000256" key="6">
    <source>
        <dbReference type="PROSITE-ProRule" id="PRU01371"/>
    </source>
</evidence>
<feature type="region of interest" description="Disordered" evidence="7">
    <location>
        <begin position="473"/>
        <end position="513"/>
    </location>
</feature>
<feature type="region of interest" description="Disordered" evidence="7">
    <location>
        <begin position="576"/>
        <end position="600"/>
    </location>
</feature>
<feature type="compositionally biased region" description="Basic and acidic residues" evidence="7">
    <location>
        <begin position="1"/>
        <end position="15"/>
    </location>
</feature>
<evidence type="ECO:0000259" key="8">
    <source>
        <dbReference type="PROSITE" id="PS52027"/>
    </source>
</evidence>
<comment type="similarity">
    <text evidence="1">Belongs to the ZC2HC1 family.</text>
</comment>
<dbReference type="OrthoDB" id="10255185at2759"/>
<dbReference type="GO" id="GO:0008270">
    <property type="term" value="F:zinc ion binding"/>
    <property type="evidence" value="ECO:0007669"/>
    <property type="project" value="UniProtKB-KW"/>
</dbReference>
<evidence type="ECO:0000256" key="4">
    <source>
        <dbReference type="ARBA" id="ARBA00022833"/>
    </source>
</evidence>
<feature type="compositionally biased region" description="Basic and acidic residues" evidence="7">
    <location>
        <begin position="411"/>
        <end position="422"/>
    </location>
</feature>
<protein>
    <recommendedName>
        <fullName evidence="8">C2HC/C3H-type domain-containing protein</fullName>
    </recommendedName>
</protein>
<feature type="domain" description="C2HC/C3H-type" evidence="8">
    <location>
        <begin position="552"/>
        <end position="581"/>
    </location>
</feature>
<dbReference type="InterPro" id="IPR026104">
    <property type="entry name" value="ZNF_C2HC_dom_1C"/>
</dbReference>
<feature type="compositionally biased region" description="Low complexity" evidence="7">
    <location>
        <begin position="362"/>
        <end position="379"/>
    </location>
</feature>
<dbReference type="EMBL" id="QKKF02022725">
    <property type="protein sequence ID" value="RZF38286.1"/>
    <property type="molecule type" value="Genomic_DNA"/>
</dbReference>
<evidence type="ECO:0000313" key="9">
    <source>
        <dbReference type="EMBL" id="RZF38286.1"/>
    </source>
</evidence>
<evidence type="ECO:0000256" key="2">
    <source>
        <dbReference type="ARBA" id="ARBA00022723"/>
    </source>
</evidence>
<keyword evidence="2" id="KW-0479">Metal-binding</keyword>
<gene>
    <name evidence="9" type="ORF">LSTR_LSTR009009</name>
</gene>
<feature type="region of interest" description="Disordered" evidence="7">
    <location>
        <begin position="1"/>
        <end position="38"/>
    </location>
</feature>
<evidence type="ECO:0000256" key="7">
    <source>
        <dbReference type="SAM" id="MobiDB-lite"/>
    </source>
</evidence>
<sequence length="600" mass="66379">MTDLKRGDPKIEDRTSPMAVVQRYPTNPSPKMSSDSNVSKLSLMQARFQQRQQQEKEQKLLQLYSEQAQQAYARIAVGGGGSGGGGGGGGAGGGGKVRQLFQERRGGGAKPGLDRSYPLQPLESRRATSLDRSHQQRNKKPASTLYKGTPQRYPSAGYEGDDDYFYQPQNNNILYTSQQRIDQNFIDYPQTKTKQRIPDQDFIDYPQTKSKQKISDQDFIDYPQTKSKQRIPDQDFIDFPQTKSKQKISDQDFIDYPQPKSNGFIKQKQQVFNDENDFLPRAYDLDATKIFKKLPNIGGALLTEQKAMMAPAKESELKKPTPLAVRARPDPAVKAVTKSMSKLSTTKKPEVKVSPSSNVVQSRLAAAAASPATNSSSESKQPSRLGVRRPTPVPSTNNSIGSRPSSGTNHAHQEPVRSRIEPKSTTPSKSTTARPPATKSVPAGLVGCDNCGRNFAPDRIDAHRNICLKTSKKKRKPFDPTKQRLKGTGAESYLKKGKTATPPQVTAKKSNWRKKHEEFINNIRAAKVAQAHVAAGGKISDLPPPPPSDTSDYVQCPHCSRKFNEGAASRHIPKCANMQHNKPKPVQQGQNRMQAARKKY</sequence>